<protein>
    <submittedName>
        <fullName evidence="1">Uncharacterized protein</fullName>
    </submittedName>
</protein>
<gene>
    <name evidence="1" type="ORF">T265_06724</name>
</gene>
<dbReference type="RefSeq" id="XP_009170325.1">
    <property type="nucleotide sequence ID" value="XM_009172061.1"/>
</dbReference>
<dbReference type="Proteomes" id="UP000054324">
    <property type="component" value="Unassembled WGS sequence"/>
</dbReference>
<dbReference type="EMBL" id="KL596762">
    <property type="protein sequence ID" value="KER25918.1"/>
    <property type="molecule type" value="Genomic_DNA"/>
</dbReference>
<name>A0A074ZFF1_OPIVI</name>
<organism evidence="1 2">
    <name type="scientific">Opisthorchis viverrini</name>
    <name type="common">Southeast Asian liver fluke</name>
    <dbReference type="NCBI Taxonomy" id="6198"/>
    <lineage>
        <taxon>Eukaryota</taxon>
        <taxon>Metazoa</taxon>
        <taxon>Spiralia</taxon>
        <taxon>Lophotrochozoa</taxon>
        <taxon>Platyhelminthes</taxon>
        <taxon>Trematoda</taxon>
        <taxon>Digenea</taxon>
        <taxon>Opisthorchiida</taxon>
        <taxon>Opisthorchiata</taxon>
        <taxon>Opisthorchiidae</taxon>
        <taxon>Opisthorchis</taxon>
    </lineage>
</organism>
<keyword evidence="2" id="KW-1185">Reference proteome</keyword>
<evidence type="ECO:0000313" key="1">
    <source>
        <dbReference type="EMBL" id="KER25918.1"/>
    </source>
</evidence>
<dbReference type="CTD" id="20320903"/>
<sequence length="80" mass="8731">MLHDSSVTSDGKSSQELCIVRAAVLIIGAGQDPKRTFLKMRSQPIGDKHSFGLILNPEELRRMCEPIVSLQADLATSKPP</sequence>
<reference evidence="1 2" key="1">
    <citation type="submission" date="2013-11" db="EMBL/GenBank/DDBJ databases">
        <title>Opisthorchis viverrini - life in the bile duct.</title>
        <authorList>
            <person name="Young N.D."/>
            <person name="Nagarajan N."/>
            <person name="Lin S.J."/>
            <person name="Korhonen P.K."/>
            <person name="Jex A.R."/>
            <person name="Hall R.S."/>
            <person name="Safavi-Hemami H."/>
            <person name="Kaewkong W."/>
            <person name="Bertrand D."/>
            <person name="Gao S."/>
            <person name="Seet Q."/>
            <person name="Wongkham S."/>
            <person name="Teh B.T."/>
            <person name="Wongkham C."/>
            <person name="Intapan P.M."/>
            <person name="Maleewong W."/>
            <person name="Yang X."/>
            <person name="Hu M."/>
            <person name="Wang Z."/>
            <person name="Hofmann A."/>
            <person name="Sternberg P.W."/>
            <person name="Tan P."/>
            <person name="Wang J."/>
            <person name="Gasser R.B."/>
        </authorList>
    </citation>
    <scope>NUCLEOTIDE SEQUENCE [LARGE SCALE GENOMIC DNA]</scope>
</reference>
<dbReference type="AlphaFoldDB" id="A0A074ZFF1"/>
<accession>A0A074ZFF1</accession>
<evidence type="ECO:0000313" key="2">
    <source>
        <dbReference type="Proteomes" id="UP000054324"/>
    </source>
</evidence>
<dbReference type="GeneID" id="20320903"/>
<proteinExistence type="predicted"/>
<dbReference type="KEGG" id="ovi:T265_06724"/>